<feature type="non-terminal residue" evidence="1">
    <location>
        <position position="1"/>
    </location>
</feature>
<organism evidence="1">
    <name type="scientific">marine sediment metagenome</name>
    <dbReference type="NCBI Taxonomy" id="412755"/>
    <lineage>
        <taxon>unclassified sequences</taxon>
        <taxon>metagenomes</taxon>
        <taxon>ecological metagenomes</taxon>
    </lineage>
</organism>
<proteinExistence type="predicted"/>
<evidence type="ECO:0000313" key="1">
    <source>
        <dbReference type="EMBL" id="GAH62124.1"/>
    </source>
</evidence>
<name>X1I7Q4_9ZZZZ</name>
<dbReference type="EMBL" id="BARU01034176">
    <property type="protein sequence ID" value="GAH62124.1"/>
    <property type="molecule type" value="Genomic_DNA"/>
</dbReference>
<protein>
    <submittedName>
        <fullName evidence="1">Uncharacterized protein</fullName>
    </submittedName>
</protein>
<sequence>DRFDYGPSPSGPEDGVHCTSEEHAAWLDEQSKGNLYRQKLAEQGYIDLFRLEVLMPEDYECPHWQPKTE</sequence>
<gene>
    <name evidence="1" type="ORF">S03H2_53688</name>
</gene>
<accession>X1I7Q4</accession>
<comment type="caution">
    <text evidence="1">The sequence shown here is derived from an EMBL/GenBank/DDBJ whole genome shotgun (WGS) entry which is preliminary data.</text>
</comment>
<reference evidence="1" key="1">
    <citation type="journal article" date="2014" name="Front. Microbiol.">
        <title>High frequency of phylogenetically diverse reductive dehalogenase-homologous genes in deep subseafloor sedimentary metagenomes.</title>
        <authorList>
            <person name="Kawai M."/>
            <person name="Futagami T."/>
            <person name="Toyoda A."/>
            <person name="Takaki Y."/>
            <person name="Nishi S."/>
            <person name="Hori S."/>
            <person name="Arai W."/>
            <person name="Tsubouchi T."/>
            <person name="Morono Y."/>
            <person name="Uchiyama I."/>
            <person name="Ito T."/>
            <person name="Fujiyama A."/>
            <person name="Inagaki F."/>
            <person name="Takami H."/>
        </authorList>
    </citation>
    <scope>NUCLEOTIDE SEQUENCE</scope>
    <source>
        <strain evidence="1">Expedition CK06-06</strain>
    </source>
</reference>
<dbReference type="AlphaFoldDB" id="X1I7Q4"/>